<dbReference type="CDD" id="cd15287">
    <property type="entry name" value="7tmC_TAS1R2a-like"/>
    <property type="match status" value="1"/>
</dbReference>
<evidence type="ECO:0000256" key="6">
    <source>
        <dbReference type="ARBA" id="ARBA00023040"/>
    </source>
</evidence>
<keyword evidence="4 13" id="KW-0732">Signal</keyword>
<evidence type="ECO:0000256" key="7">
    <source>
        <dbReference type="ARBA" id="ARBA00023136"/>
    </source>
</evidence>
<dbReference type="InterPro" id="IPR000068">
    <property type="entry name" value="GPCR_3_Ca_sens_rcpt-rel"/>
</dbReference>
<keyword evidence="6" id="KW-0297">G-protein coupled receptor</keyword>
<feature type="signal peptide" evidence="13">
    <location>
        <begin position="1"/>
        <end position="24"/>
    </location>
</feature>
<keyword evidence="2" id="KW-1003">Cell membrane</keyword>
<feature type="transmembrane region" description="Helical" evidence="12">
    <location>
        <begin position="708"/>
        <end position="730"/>
    </location>
</feature>
<evidence type="ECO:0000256" key="5">
    <source>
        <dbReference type="ARBA" id="ARBA00022989"/>
    </source>
</evidence>
<dbReference type="GO" id="GO:0005886">
    <property type="term" value="C:plasma membrane"/>
    <property type="evidence" value="ECO:0007669"/>
    <property type="project" value="UniProtKB-SubCell"/>
</dbReference>
<comment type="subcellular location">
    <subcellularLocation>
        <location evidence="1">Cell membrane</location>
        <topology evidence="1">Multi-pass membrane protein</topology>
    </subcellularLocation>
</comment>
<feature type="domain" description="G-protein coupled receptors family 3 profile" evidence="14">
    <location>
        <begin position="550"/>
        <end position="806"/>
    </location>
</feature>
<evidence type="ECO:0000313" key="15">
    <source>
        <dbReference type="Ensembl" id="ENSMMOP00000018768.1"/>
    </source>
</evidence>
<dbReference type="OMA" id="ICLAYTH"/>
<dbReference type="GO" id="GO:0050909">
    <property type="term" value="P:sensory perception of taste"/>
    <property type="evidence" value="ECO:0007669"/>
    <property type="project" value="UniProtKB-ARBA"/>
</dbReference>
<dbReference type="PROSITE" id="PS50259">
    <property type="entry name" value="G_PROTEIN_RECEP_F3_4"/>
    <property type="match status" value="1"/>
</dbReference>
<protein>
    <recommendedName>
        <fullName evidence="14">G-protein coupled receptors family 3 profile domain-containing protein</fullName>
    </recommendedName>
</protein>
<dbReference type="Gene3D" id="2.10.50.30">
    <property type="entry name" value="GPCR, family 3, nine cysteines domain"/>
    <property type="match status" value="1"/>
</dbReference>
<keyword evidence="3 12" id="KW-0812">Transmembrane</keyword>
<evidence type="ECO:0000256" key="12">
    <source>
        <dbReference type="SAM" id="Phobius"/>
    </source>
</evidence>
<feature type="transmembrane region" description="Helical" evidence="12">
    <location>
        <begin position="742"/>
        <end position="764"/>
    </location>
</feature>
<sequence length="821" mass="93116">MLTTKMEHFLASLCFLGSVLHTLAQCPAPDPEFHLKGDYLIGGLFEIHHDITPDYHKRPEAINCSRQSFILSNYRRFQLMRFSVEEINNSTNLLPNVSLGYEIFDHCSNTQTFPSILKLISNNGLIQPWGTSHENVSKIIAVVGPFSSTFTLTVAPLFMMDFFPMVSYGSSSSFFSKKNKFPSFLRTVNSNKDIIEVLITIVQHFNWSWVAFLNSDNDYGTDGQKLFIERIKDTEICMAYTKGLNKNTNYSQMFNQIRAQKINVIIVFVPEWTAEVLIDSAIKMNVTNKVWIAGDAWSLNKRLPKEKGIKNIGTVIGLSQPVVTIPGFSNFIYSTKSQNQCENAEQMFCNQVSNCSSMSAEEILAEDPSFSFAVYSAVYSVAHALHNVLKCGVEKCNGNIRVSPLMVLAELKKLNFTLFNQRIHFDEHGDSKIGSYSIVFWNQTGDAEEIGFYRFHPSVNYFINSSNIQWHEKGVPTSLCSPECNVGYAKKQDGIHKCCFTCEICRGGTYVNTTVDPYKCIPCKENEWSAEGSTSCQLRVVAYIPLTDTSSIMINAVACALVGLTLAMSVLFAINYNTPVVRSAGGPMCFLILGCLSLCSISVFFQFDIPTGPYCILRFLPFILFYTVCLACFAVRSFQIVSIFKIGATFPKLHIWWMKYHGQWLVISAAFATQALLLLIWYAYDPPKPYNDTVSYPDKLILSCDMSVSFFSMVLPFLLCFLCFIFSYMGKDLPKNYNEAKAITFCLLLLILTWIIFATVYMLYRGKHIQTLNALTVLCSLYCFLLWYFLPKCYIIIFQPHKNTQKYFQGIIQNYTKTISQ</sequence>
<dbReference type="STRING" id="94237.ENSMMOP00000018768"/>
<feature type="chain" id="PRO_5018777270" description="G-protein coupled receptors family 3 profile domain-containing protein" evidence="13">
    <location>
        <begin position="25"/>
        <end position="821"/>
    </location>
</feature>
<dbReference type="AlphaFoldDB" id="A0A3Q3WTX8"/>
<dbReference type="Pfam" id="PF07562">
    <property type="entry name" value="NCD3G"/>
    <property type="match status" value="1"/>
</dbReference>
<dbReference type="SUPFAM" id="SSF57586">
    <property type="entry name" value="TNF receptor-like"/>
    <property type="match status" value="1"/>
</dbReference>
<evidence type="ECO:0000313" key="16">
    <source>
        <dbReference type="Proteomes" id="UP000261620"/>
    </source>
</evidence>
<reference evidence="15" key="1">
    <citation type="submission" date="2025-08" db="UniProtKB">
        <authorList>
            <consortium name="Ensembl"/>
        </authorList>
    </citation>
    <scope>IDENTIFICATION</scope>
</reference>
<keyword evidence="10" id="KW-0807">Transducer</keyword>
<dbReference type="InterPro" id="IPR011500">
    <property type="entry name" value="GPCR_3_9-Cys_dom"/>
</dbReference>
<feature type="transmembrane region" description="Helical" evidence="12">
    <location>
        <begin position="664"/>
        <end position="684"/>
    </location>
</feature>
<dbReference type="InterPro" id="IPR038550">
    <property type="entry name" value="GPCR_3_9-Cys_sf"/>
</dbReference>
<evidence type="ECO:0000259" key="14">
    <source>
        <dbReference type="PROSITE" id="PS50259"/>
    </source>
</evidence>
<evidence type="ECO:0000256" key="10">
    <source>
        <dbReference type="ARBA" id="ARBA00023224"/>
    </source>
</evidence>
<dbReference type="FunFam" id="2.10.50.30:FF:000004">
    <property type="entry name" value="Taste receptor type 1 member 3-like protein"/>
    <property type="match status" value="1"/>
</dbReference>
<organism evidence="15 16">
    <name type="scientific">Mola mola</name>
    <name type="common">Ocean sunfish</name>
    <name type="synonym">Tetraodon mola</name>
    <dbReference type="NCBI Taxonomy" id="94237"/>
    <lineage>
        <taxon>Eukaryota</taxon>
        <taxon>Metazoa</taxon>
        <taxon>Chordata</taxon>
        <taxon>Craniata</taxon>
        <taxon>Vertebrata</taxon>
        <taxon>Euteleostomi</taxon>
        <taxon>Actinopterygii</taxon>
        <taxon>Neopterygii</taxon>
        <taxon>Teleostei</taxon>
        <taxon>Neoteleostei</taxon>
        <taxon>Acanthomorphata</taxon>
        <taxon>Eupercaria</taxon>
        <taxon>Tetraodontiformes</taxon>
        <taxon>Molidae</taxon>
        <taxon>Mola</taxon>
    </lineage>
</organism>
<proteinExistence type="inferred from homology"/>
<dbReference type="Pfam" id="PF01094">
    <property type="entry name" value="ANF_receptor"/>
    <property type="match status" value="1"/>
</dbReference>
<feature type="transmembrane region" description="Helical" evidence="12">
    <location>
        <begin position="588"/>
        <end position="607"/>
    </location>
</feature>
<feature type="transmembrane region" description="Helical" evidence="12">
    <location>
        <begin position="619"/>
        <end position="644"/>
    </location>
</feature>
<accession>A0A3Q3WTX8</accession>
<dbReference type="InterPro" id="IPR017978">
    <property type="entry name" value="GPCR_3_C"/>
</dbReference>
<dbReference type="SUPFAM" id="SSF53822">
    <property type="entry name" value="Periplasmic binding protein-like I"/>
    <property type="match status" value="1"/>
</dbReference>
<keyword evidence="7 12" id="KW-0472">Membrane</keyword>
<dbReference type="PANTHER" id="PTHR24061:SF441">
    <property type="entry name" value="TASTE RECEPTOR TYPE 1 MEMBER 2B-RELATED"/>
    <property type="match status" value="1"/>
</dbReference>
<evidence type="ECO:0000256" key="9">
    <source>
        <dbReference type="ARBA" id="ARBA00023180"/>
    </source>
</evidence>
<dbReference type="PANTHER" id="PTHR24061">
    <property type="entry name" value="CALCIUM-SENSING RECEPTOR-RELATED"/>
    <property type="match status" value="1"/>
</dbReference>
<evidence type="ECO:0000256" key="13">
    <source>
        <dbReference type="SAM" id="SignalP"/>
    </source>
</evidence>
<evidence type="ECO:0000256" key="1">
    <source>
        <dbReference type="ARBA" id="ARBA00004651"/>
    </source>
</evidence>
<reference evidence="15" key="2">
    <citation type="submission" date="2025-09" db="UniProtKB">
        <authorList>
            <consortium name="Ensembl"/>
        </authorList>
    </citation>
    <scope>IDENTIFICATION</scope>
</reference>
<evidence type="ECO:0000256" key="11">
    <source>
        <dbReference type="ARBA" id="ARBA00038492"/>
    </source>
</evidence>
<comment type="similarity">
    <text evidence="11">Belongs to the G-protein coupled receptor 3 family. TAS1R subfamily.</text>
</comment>
<dbReference type="PRINTS" id="PR00592">
    <property type="entry name" value="CASENSINGR"/>
</dbReference>
<feature type="transmembrane region" description="Helical" evidence="12">
    <location>
        <begin position="552"/>
        <end position="576"/>
    </location>
</feature>
<keyword evidence="5 12" id="KW-1133">Transmembrane helix</keyword>
<dbReference type="FunFam" id="3.40.50.2300:FF:000016">
    <property type="entry name" value="Taste 1 receptor member 2"/>
    <property type="match status" value="1"/>
</dbReference>
<evidence type="ECO:0000256" key="3">
    <source>
        <dbReference type="ARBA" id="ARBA00022692"/>
    </source>
</evidence>
<dbReference type="Pfam" id="PF00003">
    <property type="entry name" value="7tm_3"/>
    <property type="match status" value="1"/>
</dbReference>
<evidence type="ECO:0000256" key="8">
    <source>
        <dbReference type="ARBA" id="ARBA00023170"/>
    </source>
</evidence>
<dbReference type="PRINTS" id="PR00248">
    <property type="entry name" value="GPCRMGR"/>
</dbReference>
<keyword evidence="16" id="KW-1185">Reference proteome</keyword>
<dbReference type="Ensembl" id="ENSMMOT00000019076.1">
    <property type="protein sequence ID" value="ENSMMOP00000018768.1"/>
    <property type="gene ID" value="ENSMMOG00000014199.1"/>
</dbReference>
<evidence type="ECO:0000256" key="2">
    <source>
        <dbReference type="ARBA" id="ARBA00022475"/>
    </source>
</evidence>
<dbReference type="Proteomes" id="UP000261620">
    <property type="component" value="Unplaced"/>
</dbReference>
<dbReference type="InterPro" id="IPR000337">
    <property type="entry name" value="GPCR_3"/>
</dbReference>
<dbReference type="InterPro" id="IPR001828">
    <property type="entry name" value="ANF_lig-bd_rcpt"/>
</dbReference>
<dbReference type="GO" id="GO:0004930">
    <property type="term" value="F:G protein-coupled receptor activity"/>
    <property type="evidence" value="ECO:0007669"/>
    <property type="project" value="UniProtKB-KW"/>
</dbReference>
<keyword evidence="9" id="KW-0325">Glycoprotein</keyword>
<name>A0A3Q3WTX8_MOLML</name>
<keyword evidence="8" id="KW-0675">Receptor</keyword>
<evidence type="ECO:0000256" key="4">
    <source>
        <dbReference type="ARBA" id="ARBA00022729"/>
    </source>
</evidence>
<dbReference type="Gene3D" id="3.40.50.2300">
    <property type="match status" value="2"/>
</dbReference>
<dbReference type="InterPro" id="IPR028082">
    <property type="entry name" value="Peripla_BP_I"/>
</dbReference>
<feature type="transmembrane region" description="Helical" evidence="12">
    <location>
        <begin position="770"/>
        <end position="790"/>
    </location>
</feature>